<dbReference type="PROSITE" id="PS51257">
    <property type="entry name" value="PROKAR_LIPOPROTEIN"/>
    <property type="match status" value="1"/>
</dbReference>
<keyword evidence="5 8" id="KW-0378">Hydrolase</keyword>
<dbReference type="PANTHER" id="PTHR43620:SF7">
    <property type="entry name" value="GLYCEROPHOSPHODIESTER PHOSPHODIESTERASE GDPD5-RELATED"/>
    <property type="match status" value="1"/>
</dbReference>
<protein>
    <recommendedName>
        <fullName evidence="2">glycerophosphodiester phosphodiesterase</fullName>
        <ecNumber evidence="2">3.1.4.46</ecNumber>
    </recommendedName>
</protein>
<comment type="similarity">
    <text evidence="1">Belongs to the glycerophosphoryl diester phosphodiesterase family.</text>
</comment>
<evidence type="ECO:0000313" key="9">
    <source>
        <dbReference type="Proteomes" id="UP001056819"/>
    </source>
</evidence>
<name>A0AAE9KZK0_9NEIS</name>
<dbReference type="Gene3D" id="3.20.20.190">
    <property type="entry name" value="Phosphatidylinositol (PI) phosphodiesterase"/>
    <property type="match status" value="1"/>
</dbReference>
<evidence type="ECO:0000256" key="3">
    <source>
        <dbReference type="ARBA" id="ARBA00022729"/>
    </source>
</evidence>
<gene>
    <name evidence="8" type="primary">glpQ</name>
    <name evidence="8" type="ORF">LNQ82_09425</name>
</gene>
<dbReference type="GO" id="GO:0042597">
    <property type="term" value="C:periplasmic space"/>
    <property type="evidence" value="ECO:0007669"/>
    <property type="project" value="TreeGrafter"/>
</dbReference>
<dbReference type="RefSeq" id="WP_027021285.1">
    <property type="nucleotide sequence ID" value="NZ_CP097501.1"/>
</dbReference>
<dbReference type="InterPro" id="IPR030395">
    <property type="entry name" value="GP_PDE_dom"/>
</dbReference>
<evidence type="ECO:0000259" key="7">
    <source>
        <dbReference type="PROSITE" id="PS51704"/>
    </source>
</evidence>
<evidence type="ECO:0000256" key="2">
    <source>
        <dbReference type="ARBA" id="ARBA00012247"/>
    </source>
</evidence>
<organism evidence="8 9">
    <name type="scientific">Conchiformibius steedae DSM 2580</name>
    <dbReference type="NCBI Taxonomy" id="1121352"/>
    <lineage>
        <taxon>Bacteria</taxon>
        <taxon>Pseudomonadati</taxon>
        <taxon>Pseudomonadota</taxon>
        <taxon>Betaproteobacteria</taxon>
        <taxon>Neisseriales</taxon>
        <taxon>Neisseriaceae</taxon>
        <taxon>Conchiformibius</taxon>
    </lineage>
</organism>
<dbReference type="Pfam" id="PF03009">
    <property type="entry name" value="GDPD"/>
    <property type="match status" value="1"/>
</dbReference>
<dbReference type="SUPFAM" id="SSF51695">
    <property type="entry name" value="PLC-like phosphodiesterases"/>
    <property type="match status" value="1"/>
</dbReference>
<sequence>MNTLRIIGATILATSLAACGGRPDGAPTPKQQRTASASDKLIIAHRGASGYLPEHTLASKALAVGQQADYLEQDLAMTKDNRLIVIHDHFLDGLTNVAEKFPGRARADGRYYVADFTLDEIQSLEMTENFTTENGKQAQVYPQRFPMWQSHFRIHTFEDELEFIQGLEKSTGKKIGIYPEIKAPWLHHKEGKDIALETLKVLKKYGYTSKNDRVYLQTFDFNELKRIKTELLPQLGMDIKLVQLIAYTDWKETEAKNPAGQWENYSYDWMFQPNAMAEVAKYADGVGPGWYMLIDKEQSKKGKIVYTPLVQELAKHKMAVHPYTVRRDALPEFFSNVDEMYDALLNHAGATGVFTDFPDTGVAFLQKKSPTAPAQP</sequence>
<dbReference type="Proteomes" id="UP001056819">
    <property type="component" value="Chromosome"/>
</dbReference>
<dbReference type="PANTHER" id="PTHR43620">
    <property type="entry name" value="GLYCEROPHOSPHORYL DIESTER PHOSPHODIESTERASE"/>
    <property type="match status" value="1"/>
</dbReference>
<dbReference type="GO" id="GO:0006629">
    <property type="term" value="P:lipid metabolic process"/>
    <property type="evidence" value="ECO:0007669"/>
    <property type="project" value="InterPro"/>
</dbReference>
<evidence type="ECO:0000256" key="6">
    <source>
        <dbReference type="ARBA" id="ARBA00047512"/>
    </source>
</evidence>
<proteinExistence type="inferred from homology"/>
<reference evidence="8" key="1">
    <citation type="submission" date="2022-05" db="EMBL/GenBank/DDBJ databases">
        <title>Alysiella filiformis genome sequencing.</title>
        <authorList>
            <person name="Viehboeck T."/>
        </authorList>
    </citation>
    <scope>NUCLEOTIDE SEQUENCE</scope>
    <source>
        <strain evidence="8">DSM 2580</strain>
    </source>
</reference>
<dbReference type="CDD" id="cd08600">
    <property type="entry name" value="GDPD_EcGlpQ_like"/>
    <property type="match status" value="1"/>
</dbReference>
<evidence type="ECO:0000256" key="1">
    <source>
        <dbReference type="ARBA" id="ARBA00007277"/>
    </source>
</evidence>
<dbReference type="PROSITE" id="PS51704">
    <property type="entry name" value="GP_PDE"/>
    <property type="match status" value="1"/>
</dbReference>
<feature type="domain" description="GP-PDE" evidence="7">
    <location>
        <begin position="40"/>
        <end position="365"/>
    </location>
</feature>
<keyword evidence="3" id="KW-0732">Signal</keyword>
<dbReference type="AlphaFoldDB" id="A0AAE9KZK0"/>
<comment type="catalytic activity">
    <reaction evidence="6">
        <text>a sn-glycero-3-phosphodiester + H2O = an alcohol + sn-glycerol 3-phosphate + H(+)</text>
        <dbReference type="Rhea" id="RHEA:12969"/>
        <dbReference type="ChEBI" id="CHEBI:15377"/>
        <dbReference type="ChEBI" id="CHEBI:15378"/>
        <dbReference type="ChEBI" id="CHEBI:30879"/>
        <dbReference type="ChEBI" id="CHEBI:57597"/>
        <dbReference type="ChEBI" id="CHEBI:83408"/>
        <dbReference type="EC" id="3.1.4.46"/>
    </reaction>
</comment>
<dbReference type="EMBL" id="CP097501">
    <property type="protein sequence ID" value="URD67386.1"/>
    <property type="molecule type" value="Genomic_DNA"/>
</dbReference>
<dbReference type="FunFam" id="3.20.20.190:FF:000009">
    <property type="entry name" value="Glycerophosphodiester phosphodiesterase, periplasmic"/>
    <property type="match status" value="1"/>
</dbReference>
<accession>A0AAE9KZK0</accession>
<keyword evidence="4" id="KW-0319">Glycerol metabolism</keyword>
<dbReference type="EC" id="3.1.4.46" evidence="2"/>
<evidence type="ECO:0000256" key="5">
    <source>
        <dbReference type="ARBA" id="ARBA00022801"/>
    </source>
</evidence>
<dbReference type="NCBIfam" id="NF008354">
    <property type="entry name" value="PRK11143.1"/>
    <property type="match status" value="1"/>
</dbReference>
<dbReference type="InterPro" id="IPR017946">
    <property type="entry name" value="PLC-like_Pdiesterase_TIM-brl"/>
</dbReference>
<evidence type="ECO:0000256" key="4">
    <source>
        <dbReference type="ARBA" id="ARBA00022798"/>
    </source>
</evidence>
<dbReference type="GO" id="GO:0008889">
    <property type="term" value="F:glycerophosphodiester phosphodiesterase activity"/>
    <property type="evidence" value="ECO:0007669"/>
    <property type="project" value="UniProtKB-EC"/>
</dbReference>
<dbReference type="GO" id="GO:0006071">
    <property type="term" value="P:glycerol metabolic process"/>
    <property type="evidence" value="ECO:0007669"/>
    <property type="project" value="UniProtKB-KW"/>
</dbReference>
<evidence type="ECO:0000313" key="8">
    <source>
        <dbReference type="EMBL" id="URD67386.1"/>
    </source>
</evidence>